<protein>
    <recommendedName>
        <fullName evidence="2">Transposase IS30-like HTH domain-containing protein</fullName>
    </recommendedName>
</protein>
<dbReference type="EMBL" id="KK365148">
    <property type="protein sequence ID" value="KCZ81169.1"/>
    <property type="molecule type" value="Genomic_DNA"/>
</dbReference>
<dbReference type="AlphaFoldDB" id="A0A059F2F5"/>
<dbReference type="InterPro" id="IPR025246">
    <property type="entry name" value="IS30-like_HTH"/>
</dbReference>
<evidence type="ECO:0000256" key="1">
    <source>
        <dbReference type="SAM" id="MobiDB-lite"/>
    </source>
</evidence>
<keyword evidence="4" id="KW-1185">Reference proteome</keyword>
<dbReference type="Proteomes" id="UP000030655">
    <property type="component" value="Unassembled WGS sequence"/>
</dbReference>
<dbReference type="Pfam" id="PF13936">
    <property type="entry name" value="HTH_38"/>
    <property type="match status" value="1"/>
</dbReference>
<feature type="region of interest" description="Disordered" evidence="1">
    <location>
        <begin position="45"/>
        <end position="69"/>
    </location>
</feature>
<reference evidence="4" key="1">
    <citation type="submission" date="2013-02" db="EMBL/GenBank/DDBJ databases">
        <authorList>
            <consortium name="The Broad Institute Genome Sequencing Platform"/>
            <person name="Cuomo C."/>
            <person name="Becnel J."/>
            <person name="Sanscrainte N."/>
            <person name="Walker B."/>
            <person name="Young S.K."/>
            <person name="Zeng Q."/>
            <person name="Gargeya S."/>
            <person name="Fitzgerald M."/>
            <person name="Haas B."/>
            <person name="Abouelleil A."/>
            <person name="Alvarado L."/>
            <person name="Arachchi H.M."/>
            <person name="Berlin A.M."/>
            <person name="Chapman S.B."/>
            <person name="Dewar J."/>
            <person name="Goldberg J."/>
            <person name="Griggs A."/>
            <person name="Gujja S."/>
            <person name="Hansen M."/>
            <person name="Howarth C."/>
            <person name="Imamovic A."/>
            <person name="Larimer J."/>
            <person name="McCowan C."/>
            <person name="Murphy C."/>
            <person name="Neiman D."/>
            <person name="Pearson M."/>
            <person name="Priest M."/>
            <person name="Roberts A."/>
            <person name="Saif S."/>
            <person name="Shea T."/>
            <person name="Sisk P."/>
            <person name="Sykes S."/>
            <person name="Wortman J."/>
            <person name="Nusbaum C."/>
            <person name="Birren B."/>
        </authorList>
    </citation>
    <scope>NUCLEOTIDE SEQUENCE [LARGE SCALE GENOMIC DNA]</scope>
    <source>
        <strain evidence="4">PRA339</strain>
    </source>
</reference>
<dbReference type="InterPro" id="IPR009057">
    <property type="entry name" value="Homeodomain-like_sf"/>
</dbReference>
<evidence type="ECO:0000259" key="2">
    <source>
        <dbReference type="Pfam" id="PF13936"/>
    </source>
</evidence>
<name>A0A059F2F5_9MICR</name>
<dbReference type="HOGENOM" id="CLU_204095_0_0_1"/>
<dbReference type="PROSITE" id="PS00356">
    <property type="entry name" value="HTH_LACI_1"/>
    <property type="match status" value="1"/>
</dbReference>
<reference evidence="3 4" key="2">
    <citation type="submission" date="2014-03" db="EMBL/GenBank/DDBJ databases">
        <title>The Genome Sequence of Anncaliia algerae insect isolate PRA339.</title>
        <authorList>
            <consortium name="The Broad Institute Genome Sequencing Platform"/>
            <consortium name="The Broad Institute Genome Sequencing Center for Infectious Disease"/>
            <person name="Cuomo C."/>
            <person name="Becnel J."/>
            <person name="Sanscrainte N."/>
            <person name="Walker B."/>
            <person name="Young S.K."/>
            <person name="Zeng Q."/>
            <person name="Gargeya S."/>
            <person name="Fitzgerald M."/>
            <person name="Haas B."/>
            <person name="Abouelleil A."/>
            <person name="Alvarado L."/>
            <person name="Arachchi H.M."/>
            <person name="Berlin A.M."/>
            <person name="Chapman S.B."/>
            <person name="Dewar J."/>
            <person name="Goldberg J."/>
            <person name="Griggs A."/>
            <person name="Gujja S."/>
            <person name="Hansen M."/>
            <person name="Howarth C."/>
            <person name="Imamovic A."/>
            <person name="Larimer J."/>
            <person name="McCowan C."/>
            <person name="Murphy C."/>
            <person name="Neiman D."/>
            <person name="Pearson M."/>
            <person name="Priest M."/>
            <person name="Roberts A."/>
            <person name="Saif S."/>
            <person name="Shea T."/>
            <person name="Sisk P."/>
            <person name="Sykes S."/>
            <person name="Wortman J."/>
            <person name="Nusbaum C."/>
            <person name="Birren B."/>
        </authorList>
    </citation>
    <scope>NUCLEOTIDE SEQUENCE [LARGE SCALE GENOMIC DNA]</scope>
    <source>
        <strain evidence="3 4">PRA339</strain>
    </source>
</reference>
<dbReference type="OrthoDB" id="197206at2759"/>
<dbReference type="SUPFAM" id="SSF46689">
    <property type="entry name" value="Homeodomain-like"/>
    <property type="match status" value="1"/>
</dbReference>
<dbReference type="Gene3D" id="1.10.10.60">
    <property type="entry name" value="Homeodomain-like"/>
    <property type="match status" value="1"/>
</dbReference>
<gene>
    <name evidence="3" type="ORF">H312_01379</name>
</gene>
<evidence type="ECO:0000313" key="4">
    <source>
        <dbReference type="Proteomes" id="UP000030655"/>
    </source>
</evidence>
<sequence>MGSHLSVQKKVEIITWSRSGKSVREIANITSVPRSTVSRILVNEKRNKSLHRKSGSGRPSLNIDKLKII</sequence>
<evidence type="ECO:0000313" key="3">
    <source>
        <dbReference type="EMBL" id="KCZ81169.1"/>
    </source>
</evidence>
<feature type="domain" description="Transposase IS30-like HTH" evidence="2">
    <location>
        <begin position="2"/>
        <end position="39"/>
    </location>
</feature>
<accession>A0A059F2F5</accession>
<proteinExistence type="predicted"/>
<organism evidence="3 4">
    <name type="scientific">Anncaliia algerae PRA339</name>
    <dbReference type="NCBI Taxonomy" id="1288291"/>
    <lineage>
        <taxon>Eukaryota</taxon>
        <taxon>Fungi</taxon>
        <taxon>Fungi incertae sedis</taxon>
        <taxon>Microsporidia</taxon>
        <taxon>Tubulinosematoidea</taxon>
        <taxon>Tubulinosematidae</taxon>
        <taxon>Anncaliia</taxon>
    </lineage>
</organism>
<dbReference type="VEuPathDB" id="MicrosporidiaDB:H312_01379"/>